<comment type="caution">
    <text evidence="13">The sequence shown here is derived from an EMBL/GenBank/DDBJ whole genome shotgun (WGS) entry which is preliminary data.</text>
</comment>
<keyword evidence="5 9" id="KW-0498">Mitosis</keyword>
<evidence type="ECO:0000256" key="11">
    <source>
        <dbReference type="SAM" id="MobiDB-lite"/>
    </source>
</evidence>
<keyword evidence="9" id="KW-0539">Nucleus</keyword>
<evidence type="ECO:0000256" key="10">
    <source>
        <dbReference type="SAM" id="Coils"/>
    </source>
</evidence>
<dbReference type="EMBL" id="JABCRI010000010">
    <property type="protein sequence ID" value="KAF8399744.1"/>
    <property type="molecule type" value="Genomic_DNA"/>
</dbReference>
<comment type="subcellular location">
    <subcellularLocation>
        <location evidence="1">Chromosome</location>
        <location evidence="1">Centromere</location>
    </subcellularLocation>
    <subcellularLocation>
        <location evidence="9">Nucleus</location>
    </subcellularLocation>
    <subcellularLocation>
        <location evidence="9">Chromosome</location>
        <location evidence="9">Centromere</location>
        <location evidence="9">Kinetochore</location>
    </subcellularLocation>
</comment>
<evidence type="ECO:0000256" key="7">
    <source>
        <dbReference type="ARBA" id="ARBA00023306"/>
    </source>
</evidence>
<evidence type="ECO:0000256" key="2">
    <source>
        <dbReference type="ARBA" id="ARBA00006379"/>
    </source>
</evidence>
<keyword evidence="7 9" id="KW-0131">Cell cycle</keyword>
<dbReference type="OrthoDB" id="6353017at2759"/>
<proteinExistence type="inferred from homology"/>
<name>A0A834Z199_TETSI</name>
<evidence type="ECO:0000259" key="12">
    <source>
        <dbReference type="Pfam" id="PF08234"/>
    </source>
</evidence>
<evidence type="ECO:0000313" key="14">
    <source>
        <dbReference type="Proteomes" id="UP000655225"/>
    </source>
</evidence>
<comment type="similarity">
    <text evidence="2 9">Belongs to the SPC25 family.</text>
</comment>
<evidence type="ECO:0000256" key="6">
    <source>
        <dbReference type="ARBA" id="ARBA00023054"/>
    </source>
</evidence>
<feature type="region of interest" description="Disordered" evidence="11">
    <location>
        <begin position="241"/>
        <end position="319"/>
    </location>
</feature>
<dbReference type="InterPro" id="IPR013255">
    <property type="entry name" value="Spc25_C"/>
</dbReference>
<evidence type="ECO:0000313" key="13">
    <source>
        <dbReference type="EMBL" id="KAF8399744.1"/>
    </source>
</evidence>
<dbReference type="InterPro" id="IPR045143">
    <property type="entry name" value="Spc25"/>
</dbReference>
<accession>A0A834Z199</accession>
<dbReference type="PANTHER" id="PTHR14281">
    <property type="entry name" value="KINETOCHORE PROTEIN SPC25-RELATED"/>
    <property type="match status" value="1"/>
</dbReference>
<evidence type="ECO:0000256" key="1">
    <source>
        <dbReference type="ARBA" id="ARBA00004584"/>
    </source>
</evidence>
<keyword evidence="14" id="KW-1185">Reference proteome</keyword>
<dbReference type="FunFam" id="3.30.457.50:FF:000001">
    <property type="entry name" value="Probable kinetochore protein spc25"/>
    <property type="match status" value="1"/>
</dbReference>
<evidence type="ECO:0000256" key="3">
    <source>
        <dbReference type="ARBA" id="ARBA00022454"/>
    </source>
</evidence>
<sequence length="319" mass="36286">MQSKMEESIRSKMEELRLLSDREISIQHQKVSSAMTSFRKSMQSVTLVAEETSKNQVQLGKLKAHLREVEDDLVKALAVKNRKEAKRMATIDSISATKARVEELKRRVQDQRDRKDEYATIISQQSHALTTLEEKSNQETKHKEDLEDAILWYNRVLGFRIEGGHGVKFIFTNINLKNPNEEYSFTIRHANDIYTLLDCDPYLDDTKELINELNQTNGLFKFVRVMRGKFQAAATAGFLPQPTSLRPDSSANSISAPVSSISTDSKSESLSKQNELQDQYEEIDRPPKKFNHGRAGKPAIVSPGSASSLRRSPRFKVKK</sequence>
<dbReference type="OMA" id="FRIECGH"/>
<keyword evidence="8 9" id="KW-0137">Centromere</keyword>
<keyword evidence="9" id="KW-0995">Kinetochore</keyword>
<keyword evidence="4 9" id="KW-0132">Cell division</keyword>
<evidence type="ECO:0000256" key="5">
    <source>
        <dbReference type="ARBA" id="ARBA00022776"/>
    </source>
</evidence>
<keyword evidence="3 9" id="KW-0158">Chromosome</keyword>
<dbReference type="Gene3D" id="3.30.457.50">
    <property type="entry name" value="Chromosome segregation protein Spc25"/>
    <property type="match status" value="1"/>
</dbReference>
<organism evidence="13 14">
    <name type="scientific">Tetracentron sinense</name>
    <name type="common">Spur-leaf</name>
    <dbReference type="NCBI Taxonomy" id="13715"/>
    <lineage>
        <taxon>Eukaryota</taxon>
        <taxon>Viridiplantae</taxon>
        <taxon>Streptophyta</taxon>
        <taxon>Embryophyta</taxon>
        <taxon>Tracheophyta</taxon>
        <taxon>Spermatophyta</taxon>
        <taxon>Magnoliopsida</taxon>
        <taxon>Trochodendrales</taxon>
        <taxon>Trochodendraceae</taxon>
        <taxon>Tetracentron</taxon>
    </lineage>
</organism>
<feature type="domain" description="Chromosome segregation protein Spc25 C-terminal" evidence="12">
    <location>
        <begin position="163"/>
        <end position="231"/>
    </location>
</feature>
<dbReference type="GO" id="GO:0051301">
    <property type="term" value="P:cell division"/>
    <property type="evidence" value="ECO:0007669"/>
    <property type="project" value="UniProtKB-UniRule"/>
</dbReference>
<dbReference type="Proteomes" id="UP000655225">
    <property type="component" value="Unassembled WGS sequence"/>
</dbReference>
<evidence type="ECO:0000256" key="8">
    <source>
        <dbReference type="ARBA" id="ARBA00023328"/>
    </source>
</evidence>
<dbReference type="GO" id="GO:0031262">
    <property type="term" value="C:Ndc80 complex"/>
    <property type="evidence" value="ECO:0007669"/>
    <property type="project" value="InterPro"/>
</dbReference>
<feature type="compositionally biased region" description="Low complexity" evidence="11">
    <location>
        <begin position="248"/>
        <end position="264"/>
    </location>
</feature>
<dbReference type="AlphaFoldDB" id="A0A834Z199"/>
<gene>
    <name evidence="13" type="ORF">HHK36_015615</name>
</gene>
<dbReference type="Pfam" id="PF08234">
    <property type="entry name" value="Spindle_Spc25"/>
    <property type="match status" value="1"/>
</dbReference>
<evidence type="ECO:0000256" key="4">
    <source>
        <dbReference type="ARBA" id="ARBA00022618"/>
    </source>
</evidence>
<reference evidence="13 14" key="1">
    <citation type="submission" date="2020-04" db="EMBL/GenBank/DDBJ databases">
        <title>Plant Genome Project.</title>
        <authorList>
            <person name="Zhang R.-G."/>
        </authorList>
    </citation>
    <scope>NUCLEOTIDE SEQUENCE [LARGE SCALE GENOMIC DNA]</scope>
    <source>
        <strain evidence="13">YNK0</strain>
        <tissue evidence="13">Leaf</tissue>
    </source>
</reference>
<feature type="compositionally biased region" description="Polar residues" evidence="11">
    <location>
        <begin position="268"/>
        <end position="277"/>
    </location>
</feature>
<dbReference type="CDD" id="cd23784">
    <property type="entry name" value="RWD_Spc25"/>
    <property type="match status" value="1"/>
</dbReference>
<comment type="subunit">
    <text evidence="9">Component of the NDC80 complex.</text>
</comment>
<protein>
    <recommendedName>
        <fullName evidence="9">Kinetochore protein SPC25</fullName>
    </recommendedName>
</protein>
<dbReference type="GO" id="GO:0005634">
    <property type="term" value="C:nucleus"/>
    <property type="evidence" value="ECO:0007669"/>
    <property type="project" value="UniProtKB-SubCell"/>
</dbReference>
<dbReference type="PANTHER" id="PTHR14281:SF0">
    <property type="entry name" value="KINETOCHORE PROTEIN SPC25"/>
    <property type="match status" value="1"/>
</dbReference>
<dbReference type="GO" id="GO:0007059">
    <property type="term" value="P:chromosome segregation"/>
    <property type="evidence" value="ECO:0007669"/>
    <property type="project" value="InterPro"/>
</dbReference>
<feature type="coiled-coil region" evidence="10">
    <location>
        <begin position="66"/>
        <end position="149"/>
    </location>
</feature>
<keyword evidence="6 10" id="KW-0175">Coiled coil</keyword>
<evidence type="ECO:0000256" key="9">
    <source>
        <dbReference type="RuleBase" id="RU367150"/>
    </source>
</evidence>
<comment type="function">
    <text evidence="9">Acts as a component of the essential kinetochore-associated NDC80 complex, which is required for chromosome segregation and spindle checkpoint activity.</text>
</comment>